<dbReference type="Proteomes" id="UP000198824">
    <property type="component" value="Unassembled WGS sequence"/>
</dbReference>
<dbReference type="RefSeq" id="WP_165611174.1">
    <property type="nucleotide sequence ID" value="NZ_FOZG01000001.1"/>
</dbReference>
<keyword evidence="4" id="KW-1185">Reference proteome</keyword>
<dbReference type="AlphaFoldDB" id="A0A1I6JKU3"/>
<organism evidence="3 4">
    <name type="scientific">Sphingomonas jatrophae</name>
    <dbReference type="NCBI Taxonomy" id="1166337"/>
    <lineage>
        <taxon>Bacteria</taxon>
        <taxon>Pseudomonadati</taxon>
        <taxon>Pseudomonadota</taxon>
        <taxon>Alphaproteobacteria</taxon>
        <taxon>Sphingomonadales</taxon>
        <taxon>Sphingomonadaceae</taxon>
        <taxon>Sphingomonas</taxon>
    </lineage>
</organism>
<keyword evidence="3" id="KW-0548">Nucleotidyltransferase</keyword>
<dbReference type="Pfam" id="PF12804">
    <property type="entry name" value="NTP_transf_3"/>
    <property type="match status" value="1"/>
</dbReference>
<dbReference type="STRING" id="1166337.SAMN05192580_0421"/>
<dbReference type="SUPFAM" id="SSF53448">
    <property type="entry name" value="Nucleotide-diphospho-sugar transferases"/>
    <property type="match status" value="1"/>
</dbReference>
<evidence type="ECO:0000313" key="3">
    <source>
        <dbReference type="EMBL" id="SFR79606.1"/>
    </source>
</evidence>
<sequence>MRAAIVLAAGSSRRWGAENKLMARIGGRPLVCHAVAAARQAPVGRILVVTGRQSGRVAAAVRGPRVTVVRARDHATGLSASVRAGLAALRPCETSVFIFLGDMPRVPPFLAERLARALRIRDSGVRPTSRGVPGHPVLLRRPDRTELAQLHGDRGLAPLLRGLRTIPGPRSAIIDIDRRTDRAKLR</sequence>
<dbReference type="CDD" id="cd04182">
    <property type="entry name" value="GT_2_like_f"/>
    <property type="match status" value="1"/>
</dbReference>
<keyword evidence="3" id="KW-0808">Transferase</keyword>
<evidence type="ECO:0000256" key="1">
    <source>
        <dbReference type="ARBA" id="ARBA00022842"/>
    </source>
</evidence>
<dbReference type="PANTHER" id="PTHR43777:SF1">
    <property type="entry name" value="MOLYBDENUM COFACTOR CYTIDYLYLTRANSFERASE"/>
    <property type="match status" value="1"/>
</dbReference>
<proteinExistence type="predicted"/>
<protein>
    <submittedName>
        <fullName evidence="3">Molybdenum cofactor cytidylyltransferase</fullName>
    </submittedName>
</protein>
<dbReference type="GO" id="GO:0016779">
    <property type="term" value="F:nucleotidyltransferase activity"/>
    <property type="evidence" value="ECO:0007669"/>
    <property type="project" value="UniProtKB-KW"/>
</dbReference>
<dbReference type="EMBL" id="FOZG01000001">
    <property type="protein sequence ID" value="SFR79606.1"/>
    <property type="molecule type" value="Genomic_DNA"/>
</dbReference>
<feature type="domain" description="MobA-like NTP transferase" evidence="2">
    <location>
        <begin position="4"/>
        <end position="162"/>
    </location>
</feature>
<dbReference type="Gene3D" id="3.90.550.10">
    <property type="entry name" value="Spore Coat Polysaccharide Biosynthesis Protein SpsA, Chain A"/>
    <property type="match status" value="1"/>
</dbReference>
<dbReference type="InterPro" id="IPR025877">
    <property type="entry name" value="MobA-like_NTP_Trfase"/>
</dbReference>
<evidence type="ECO:0000313" key="4">
    <source>
        <dbReference type="Proteomes" id="UP000198824"/>
    </source>
</evidence>
<gene>
    <name evidence="3" type="ORF">SAMN05192580_0421</name>
</gene>
<dbReference type="InterPro" id="IPR029044">
    <property type="entry name" value="Nucleotide-diphossugar_trans"/>
</dbReference>
<evidence type="ECO:0000259" key="2">
    <source>
        <dbReference type="Pfam" id="PF12804"/>
    </source>
</evidence>
<keyword evidence="1" id="KW-0460">Magnesium</keyword>
<reference evidence="3 4" key="1">
    <citation type="submission" date="2016-10" db="EMBL/GenBank/DDBJ databases">
        <authorList>
            <person name="de Groot N.N."/>
        </authorList>
    </citation>
    <scope>NUCLEOTIDE SEQUENCE [LARGE SCALE GENOMIC DNA]</scope>
    <source>
        <strain evidence="3 4">S5-249</strain>
    </source>
</reference>
<accession>A0A1I6JKU3</accession>
<name>A0A1I6JKU3_9SPHN</name>
<dbReference type="PANTHER" id="PTHR43777">
    <property type="entry name" value="MOLYBDENUM COFACTOR CYTIDYLYLTRANSFERASE"/>
    <property type="match status" value="1"/>
</dbReference>